<proteinExistence type="predicted"/>
<name>K2GSY9_9BACT</name>
<dbReference type="EMBL" id="AMFJ01000791">
    <property type="protein sequence ID" value="EKE26470.1"/>
    <property type="molecule type" value="Genomic_DNA"/>
</dbReference>
<evidence type="ECO:0000313" key="1">
    <source>
        <dbReference type="EMBL" id="EKE26470.1"/>
    </source>
</evidence>
<accession>K2GSY9</accession>
<comment type="caution">
    <text evidence="1">The sequence shown here is derived from an EMBL/GenBank/DDBJ whole genome shotgun (WGS) entry which is preliminary data.</text>
</comment>
<reference evidence="1" key="1">
    <citation type="journal article" date="2012" name="Science">
        <title>Fermentation, hydrogen, and sulfur metabolism in multiple uncultivated bacterial phyla.</title>
        <authorList>
            <person name="Wrighton K.C."/>
            <person name="Thomas B.C."/>
            <person name="Sharon I."/>
            <person name="Miller C.S."/>
            <person name="Castelle C.J."/>
            <person name="VerBerkmoes N.C."/>
            <person name="Wilkins M.J."/>
            <person name="Hettich R.L."/>
            <person name="Lipton M.S."/>
            <person name="Williams K.H."/>
            <person name="Long P.E."/>
            <person name="Banfield J.F."/>
        </authorList>
    </citation>
    <scope>NUCLEOTIDE SEQUENCE [LARGE SCALE GENOMIC DNA]</scope>
</reference>
<sequence length="247" mass="30483">MVLNWWNVLFEWEVLWDSYINWWNLNLWWVVWWNANFNVWQVKVNSWSKINWNLYYSTSKKSQELENITSWNKEFKLMKQDYNRELKEKTIGLALWYIMFRFLFLVIFWLILYFSFERIFLETWNILRFNPWKSFLYGLIYFAVIPFLILILLMTVIGIPVGLFLLFIYIFSFVFYKLITVVVFSSLLIDKFLVDKNSFWKKTWIIVLVALIISVLSLIDFILALFAFWSLMQKKFELYNKIKNEIR</sequence>
<gene>
    <name evidence="1" type="ORF">ACD_4C00275G0001</name>
</gene>
<dbReference type="AlphaFoldDB" id="K2GSY9"/>
<organism evidence="1">
    <name type="scientific">uncultured bacterium</name>
    <name type="common">gcode 4</name>
    <dbReference type="NCBI Taxonomy" id="1234023"/>
    <lineage>
        <taxon>Bacteria</taxon>
        <taxon>environmental samples</taxon>
    </lineage>
</organism>
<protein>
    <submittedName>
        <fullName evidence="1">Uncharacterized protein</fullName>
    </submittedName>
</protein>